<dbReference type="PANTHER" id="PTHR21310">
    <property type="entry name" value="AMINOGLYCOSIDE PHOSPHOTRANSFERASE-RELATED-RELATED"/>
    <property type="match status" value="1"/>
</dbReference>
<accession>A0A2P8DE60</accession>
<dbReference type="Pfam" id="PF01636">
    <property type="entry name" value="APH"/>
    <property type="match status" value="1"/>
</dbReference>
<sequence>MMSVMSFAATPLTAAMRRAIAHAWGHTVDDRAVRLFGGEESAAYRTGALVVRVGPLGRGNAEMEWCHSIAAHAAQRLPEAVAPLRTRDGGTVVRAEGRPLSLWRFVDGERPDPAQADTAEQAAGLLARLHRALASLRPAPRPTRTLLEAGLDGRPTGDAPTPPDPALDQWLADFHRRAPVSHPLHGDFYSGNTLTQGGRLVALFDWDEAMTGPPELEVASAAMEWSGGFDGPAEARRRFITAYQQAGGTAGDMDEQTTVQLIRHRLRSEAAYVERARGNEAGQDAGDLDYHRRRIAAFTRLRP</sequence>
<dbReference type="GO" id="GO:0016301">
    <property type="term" value="F:kinase activity"/>
    <property type="evidence" value="ECO:0007669"/>
    <property type="project" value="UniProtKB-KW"/>
</dbReference>
<dbReference type="EMBL" id="PYGA01000015">
    <property type="protein sequence ID" value="PSK95479.1"/>
    <property type="molecule type" value="Genomic_DNA"/>
</dbReference>
<dbReference type="SUPFAM" id="SSF56112">
    <property type="entry name" value="Protein kinase-like (PK-like)"/>
    <property type="match status" value="1"/>
</dbReference>
<keyword evidence="2" id="KW-0418">Kinase</keyword>
<gene>
    <name evidence="2" type="ORF">CLV63_115142</name>
</gene>
<name>A0A2P8DE60_9ACTN</name>
<dbReference type="AlphaFoldDB" id="A0A2P8DE60"/>
<evidence type="ECO:0000259" key="1">
    <source>
        <dbReference type="Pfam" id="PF01636"/>
    </source>
</evidence>
<keyword evidence="3" id="KW-1185">Reference proteome</keyword>
<dbReference type="InterPro" id="IPR002575">
    <property type="entry name" value="Aminoglycoside_PTrfase"/>
</dbReference>
<dbReference type="InterPro" id="IPR011009">
    <property type="entry name" value="Kinase-like_dom_sf"/>
</dbReference>
<dbReference type="Gene3D" id="3.90.1200.10">
    <property type="match status" value="1"/>
</dbReference>
<feature type="domain" description="Aminoglycoside phosphotransferase" evidence="1">
    <location>
        <begin position="40"/>
        <end position="246"/>
    </location>
</feature>
<protein>
    <submittedName>
        <fullName evidence="2">Ser/Thr protein kinase RdoA (MazF antagonist)</fullName>
    </submittedName>
</protein>
<reference evidence="2 3" key="1">
    <citation type="submission" date="2018-03" db="EMBL/GenBank/DDBJ databases">
        <title>Genomic Encyclopedia of Archaeal and Bacterial Type Strains, Phase II (KMG-II): from individual species to whole genera.</title>
        <authorList>
            <person name="Goeker M."/>
        </authorList>
    </citation>
    <scope>NUCLEOTIDE SEQUENCE [LARGE SCALE GENOMIC DNA]</scope>
    <source>
        <strain evidence="2 3">DSM 45312</strain>
    </source>
</reference>
<evidence type="ECO:0000313" key="3">
    <source>
        <dbReference type="Proteomes" id="UP000240542"/>
    </source>
</evidence>
<keyword evidence="2" id="KW-0808">Transferase</keyword>
<organism evidence="2 3">
    <name type="scientific">Murinocardiopsis flavida</name>
    <dbReference type="NCBI Taxonomy" id="645275"/>
    <lineage>
        <taxon>Bacteria</taxon>
        <taxon>Bacillati</taxon>
        <taxon>Actinomycetota</taxon>
        <taxon>Actinomycetes</taxon>
        <taxon>Streptosporangiales</taxon>
        <taxon>Nocardiopsidaceae</taxon>
        <taxon>Murinocardiopsis</taxon>
    </lineage>
</organism>
<proteinExistence type="predicted"/>
<comment type="caution">
    <text evidence="2">The sequence shown here is derived from an EMBL/GenBank/DDBJ whole genome shotgun (WGS) entry which is preliminary data.</text>
</comment>
<evidence type="ECO:0000313" key="2">
    <source>
        <dbReference type="EMBL" id="PSK95479.1"/>
    </source>
</evidence>
<dbReference type="Proteomes" id="UP000240542">
    <property type="component" value="Unassembled WGS sequence"/>
</dbReference>
<dbReference type="InterPro" id="IPR051678">
    <property type="entry name" value="AGP_Transferase"/>
</dbReference>